<gene>
    <name evidence="2" type="ORF">F5544_26865</name>
</gene>
<feature type="compositionally biased region" description="Basic and acidic residues" evidence="1">
    <location>
        <begin position="140"/>
        <end position="151"/>
    </location>
</feature>
<evidence type="ECO:0000256" key="1">
    <source>
        <dbReference type="SAM" id="MobiDB-lite"/>
    </source>
</evidence>
<dbReference type="RefSeq" id="WP_203217361.1">
    <property type="nucleotide sequence ID" value="NZ_CP046172.1"/>
</dbReference>
<evidence type="ECO:0008006" key="4">
    <source>
        <dbReference type="Google" id="ProtNLM"/>
    </source>
</evidence>
<reference evidence="2 3" key="1">
    <citation type="journal article" date="2019" name="ACS Chem. Biol.">
        <title>Identification and Mobilization of a Cryptic Antibiotic Biosynthesis Gene Locus from a Human-Pathogenic Nocardia Isolate.</title>
        <authorList>
            <person name="Herisse M."/>
            <person name="Ishida K."/>
            <person name="Porter J.L."/>
            <person name="Howden B."/>
            <person name="Hertweck C."/>
            <person name="Stinear T.P."/>
            <person name="Pidot S.J."/>
        </authorList>
    </citation>
    <scope>NUCLEOTIDE SEQUENCE [LARGE SCALE GENOMIC DNA]</scope>
    <source>
        <strain evidence="2 3">AUSMDU00012717</strain>
    </source>
</reference>
<proteinExistence type="predicted"/>
<dbReference type="Proteomes" id="UP000503540">
    <property type="component" value="Chromosome"/>
</dbReference>
<evidence type="ECO:0000313" key="2">
    <source>
        <dbReference type="EMBL" id="QIS13227.1"/>
    </source>
</evidence>
<protein>
    <recommendedName>
        <fullName evidence="4">CopG family transcriptional regulator</fullName>
    </recommendedName>
</protein>
<accession>A0A6G9YJI7</accession>
<organism evidence="2 3">
    <name type="scientific">Nocardia arthritidis</name>
    <dbReference type="NCBI Taxonomy" id="228602"/>
    <lineage>
        <taxon>Bacteria</taxon>
        <taxon>Bacillati</taxon>
        <taxon>Actinomycetota</taxon>
        <taxon>Actinomycetes</taxon>
        <taxon>Mycobacteriales</taxon>
        <taxon>Nocardiaceae</taxon>
        <taxon>Nocardia</taxon>
    </lineage>
</organism>
<keyword evidence="3" id="KW-1185">Reference proteome</keyword>
<sequence length="151" mass="16504">MSTSIRISDATSRWLSERASREGTSAQVLLNRLIREGVAQLEHPGIVFRGPIGDRRAALAAGPDVWEIVARLQELDGPVERRIAVLSAQSDLHSRKIELAVAYAREHGSEIGARIGRNRESTETAQRGLGTRMQPAAETYGRHALEGRAEG</sequence>
<feature type="region of interest" description="Disordered" evidence="1">
    <location>
        <begin position="117"/>
        <end position="151"/>
    </location>
</feature>
<dbReference type="AlphaFoldDB" id="A0A6G9YJI7"/>
<dbReference type="KEGG" id="nah:F5544_26865"/>
<dbReference type="EMBL" id="CP046172">
    <property type="protein sequence ID" value="QIS13227.1"/>
    <property type="molecule type" value="Genomic_DNA"/>
</dbReference>
<name>A0A6G9YJI7_9NOCA</name>
<evidence type="ECO:0000313" key="3">
    <source>
        <dbReference type="Proteomes" id="UP000503540"/>
    </source>
</evidence>